<evidence type="ECO:0000256" key="1">
    <source>
        <dbReference type="ARBA" id="ARBA00004651"/>
    </source>
</evidence>
<feature type="transmembrane region" description="Helical" evidence="6">
    <location>
        <begin position="277"/>
        <end position="298"/>
    </location>
</feature>
<keyword evidence="4 6" id="KW-1133">Transmembrane helix</keyword>
<dbReference type="AlphaFoldDB" id="A0A966HL89"/>
<dbReference type="Proteomes" id="UP000699985">
    <property type="component" value="Unassembled WGS sequence"/>
</dbReference>
<feature type="transmembrane region" description="Helical" evidence="6">
    <location>
        <begin position="160"/>
        <end position="179"/>
    </location>
</feature>
<dbReference type="SUPFAM" id="SSF103481">
    <property type="entry name" value="Multidrug resistance efflux transporter EmrE"/>
    <property type="match status" value="2"/>
</dbReference>
<accession>A0A966HL89</accession>
<evidence type="ECO:0000256" key="3">
    <source>
        <dbReference type="ARBA" id="ARBA00022692"/>
    </source>
</evidence>
<dbReference type="PANTHER" id="PTHR42920:SF11">
    <property type="entry name" value="INNER MEMBRANE PROTEIN YTFF"/>
    <property type="match status" value="1"/>
</dbReference>
<dbReference type="Gene3D" id="1.10.3730.20">
    <property type="match status" value="1"/>
</dbReference>
<feature type="transmembrane region" description="Helical" evidence="6">
    <location>
        <begin position="40"/>
        <end position="60"/>
    </location>
</feature>
<dbReference type="InterPro" id="IPR000620">
    <property type="entry name" value="EamA_dom"/>
</dbReference>
<comment type="caution">
    <text evidence="8">The sequence shown here is derived from an EMBL/GenBank/DDBJ whole genome shotgun (WGS) entry which is preliminary data.</text>
</comment>
<feature type="domain" description="EamA" evidence="7">
    <location>
        <begin position="11"/>
        <end position="143"/>
    </location>
</feature>
<feature type="transmembrane region" description="Helical" evidence="6">
    <location>
        <begin position="247"/>
        <end position="271"/>
    </location>
</feature>
<feature type="transmembrane region" description="Helical" evidence="6">
    <location>
        <begin position="72"/>
        <end position="91"/>
    </location>
</feature>
<name>A0A966HL89_9PROT</name>
<evidence type="ECO:0000259" key="7">
    <source>
        <dbReference type="Pfam" id="PF00892"/>
    </source>
</evidence>
<organism evidence="8 9">
    <name type="scientific">Candidatus Fonsibacter lacus</name>
    <dbReference type="NCBI Taxonomy" id="2576439"/>
    <lineage>
        <taxon>Bacteria</taxon>
        <taxon>Pseudomonadati</taxon>
        <taxon>Pseudomonadota</taxon>
        <taxon>Alphaproteobacteria</taxon>
        <taxon>Candidatus Pelagibacterales</taxon>
        <taxon>Candidatus Pelagibacterales incertae sedis</taxon>
        <taxon>Candidatus Fonsibacter</taxon>
    </lineage>
</organism>
<feature type="transmembrane region" description="Helical" evidence="6">
    <location>
        <begin position="127"/>
        <end position="148"/>
    </location>
</feature>
<feature type="transmembrane region" description="Helical" evidence="6">
    <location>
        <begin position="103"/>
        <end position="120"/>
    </location>
</feature>
<dbReference type="GO" id="GO:0005886">
    <property type="term" value="C:plasma membrane"/>
    <property type="evidence" value="ECO:0007669"/>
    <property type="project" value="UniProtKB-SubCell"/>
</dbReference>
<comment type="subcellular location">
    <subcellularLocation>
        <location evidence="1">Cell membrane</location>
        <topology evidence="1">Multi-pass membrane protein</topology>
    </subcellularLocation>
</comment>
<feature type="transmembrane region" description="Helical" evidence="6">
    <location>
        <begin position="221"/>
        <end position="240"/>
    </location>
</feature>
<feature type="transmembrane region" description="Helical" evidence="6">
    <location>
        <begin position="186"/>
        <end position="206"/>
    </location>
</feature>
<evidence type="ECO:0000256" key="2">
    <source>
        <dbReference type="ARBA" id="ARBA00022475"/>
    </source>
</evidence>
<evidence type="ECO:0000256" key="6">
    <source>
        <dbReference type="SAM" id="Phobius"/>
    </source>
</evidence>
<keyword evidence="5 6" id="KW-0472">Membrane</keyword>
<dbReference type="InterPro" id="IPR037185">
    <property type="entry name" value="EmrE-like"/>
</dbReference>
<reference evidence="8" key="1">
    <citation type="submission" date="2018-10" db="EMBL/GenBank/DDBJ databases">
        <title>Iterative Subtractive Binning of Freshwater Chronoseries Metagenomes Recovers Nearly Complete Genomes from over Four Hundred Novel Species.</title>
        <authorList>
            <person name="Rodriguez-R L.M."/>
            <person name="Tsementzi D."/>
            <person name="Luo C."/>
            <person name="Konstantinidis K.T."/>
        </authorList>
    </citation>
    <scope>NUCLEOTIDE SEQUENCE</scope>
    <source>
        <strain evidence="8">WB8_1A_003</strain>
    </source>
</reference>
<proteinExistence type="predicted"/>
<evidence type="ECO:0000256" key="5">
    <source>
        <dbReference type="ARBA" id="ARBA00023136"/>
    </source>
</evidence>
<evidence type="ECO:0000256" key="4">
    <source>
        <dbReference type="ARBA" id="ARBA00022989"/>
    </source>
</evidence>
<evidence type="ECO:0000313" key="9">
    <source>
        <dbReference type="Proteomes" id="UP000699985"/>
    </source>
</evidence>
<dbReference type="Pfam" id="PF00892">
    <property type="entry name" value="EamA"/>
    <property type="match status" value="2"/>
</dbReference>
<protein>
    <submittedName>
        <fullName evidence="8">DMT family transporter</fullName>
    </submittedName>
</protein>
<evidence type="ECO:0000313" key="8">
    <source>
        <dbReference type="EMBL" id="NCU50562.1"/>
    </source>
</evidence>
<sequence length="301" mass="34040">MKDHKVSFLPLLFLFIQPIFMTGNIAVARGAAGLVPPVSLAFWRWVLAALILLPFIFPSLKKQWKDVIVEFPKLLVLGLTGFAFCGAFPYISGLTTSVVNMGIIYSASPIFIILFSVFIYKEKLSKLQIFGTILCLSGIMIVVCKGQLETLMRLQFTKGDIWISGAMISWAVYSVFLMNWKSKFDLLTRFGLMAIAGVICLLPMYYIEETFFYTTSFNKDFVFWTVIAAIFPGIIAFLMYSKLQKFVGASITGLVVYLMPIYSALYGYFLFNEKLQSFHWFGGLFVLTGIILANKNLFKIK</sequence>
<feature type="domain" description="EamA" evidence="7">
    <location>
        <begin position="158"/>
        <end position="293"/>
    </location>
</feature>
<dbReference type="PANTHER" id="PTHR42920">
    <property type="entry name" value="OS03G0707200 PROTEIN-RELATED"/>
    <property type="match status" value="1"/>
</dbReference>
<gene>
    <name evidence="8" type="ORF">EBX29_02155</name>
</gene>
<keyword evidence="2" id="KW-1003">Cell membrane</keyword>
<keyword evidence="3 6" id="KW-0812">Transmembrane</keyword>
<dbReference type="EMBL" id="RGMI01000079">
    <property type="protein sequence ID" value="NCU50562.1"/>
    <property type="molecule type" value="Genomic_DNA"/>
</dbReference>
<dbReference type="InterPro" id="IPR051258">
    <property type="entry name" value="Diverse_Substrate_Transporter"/>
</dbReference>